<comment type="function">
    <text evidence="2 10">Catalyzes the phosphorylation of D-fructose 6-phosphate, the first committing step of glycolysis. Uses inorganic phosphate (PPi) as phosphoryl donor instead of ATP like common ATP-dependent phosphofructokinases (ATP-PFKs), which renders the reaction reversible, and can thus function both in glycolysis and gluconeogenesis. Consistently, PPi-PFK can replace the enzymes of both the forward (ATP-PFK) and reverse (fructose-bisphosphatase (FBPase)) reactions.</text>
</comment>
<dbReference type="EMBL" id="CYYU01000003">
    <property type="protein sequence ID" value="CUN58422.1"/>
    <property type="molecule type" value="Genomic_DNA"/>
</dbReference>
<evidence type="ECO:0000256" key="5">
    <source>
        <dbReference type="ARBA" id="ARBA00022723"/>
    </source>
</evidence>
<feature type="domain" description="Phosphofructokinase" evidence="11">
    <location>
        <begin position="8"/>
        <end position="331"/>
    </location>
</feature>
<dbReference type="OrthoDB" id="9802503at2"/>
<comment type="cofactor">
    <cofactor evidence="1 10">
        <name>Mg(2+)</name>
        <dbReference type="ChEBI" id="CHEBI:18420"/>
    </cofactor>
</comment>
<keyword evidence="13" id="KW-1185">Reference proteome</keyword>
<evidence type="ECO:0000256" key="2">
    <source>
        <dbReference type="ARBA" id="ARBA00003138"/>
    </source>
</evidence>
<dbReference type="InterPro" id="IPR000023">
    <property type="entry name" value="Phosphofructokinase_dom"/>
</dbReference>
<dbReference type="NCBIfam" id="NF041103">
    <property type="entry name" value="PFKA_PPi_Ttgales"/>
    <property type="match status" value="1"/>
</dbReference>
<dbReference type="EC" id="2.7.1.90" evidence="10"/>
<feature type="binding site" evidence="10">
    <location>
        <begin position="184"/>
        <end position="186"/>
    </location>
    <ligand>
        <name>substrate</name>
    </ligand>
</feature>
<feature type="binding site" evidence="10">
    <location>
        <begin position="137"/>
        <end position="139"/>
    </location>
    <ligand>
        <name>substrate</name>
    </ligand>
</feature>
<feature type="binding site" evidence="10">
    <location>
        <position position="15"/>
    </location>
    <ligand>
        <name>diphosphate</name>
        <dbReference type="ChEBI" id="CHEBI:33019"/>
    </ligand>
</feature>
<comment type="similarity">
    <text evidence="10">Belongs to the phosphofructokinase type A (PFKA) family. PPi-dependent PFK group II subfamily. Clade 'Short' sub-subfamily.</text>
</comment>
<gene>
    <name evidence="10 12" type="primary">pfp</name>
    <name evidence="12" type="ORF">ERS852385_00830</name>
</gene>
<dbReference type="PANTHER" id="PTHR43650:SF1">
    <property type="entry name" value="PYROPHOSPHATE--FRUCTOSE 6-PHOSPHATE 1-PHOSPHOTRANSFERASE SUBUNIT BETA 2"/>
    <property type="match status" value="1"/>
</dbReference>
<feature type="binding site" evidence="10">
    <location>
        <position position="109"/>
    </location>
    <ligand>
        <name>Mg(2+)</name>
        <dbReference type="ChEBI" id="CHEBI:18420"/>
        <note>catalytic</note>
    </ligand>
</feature>
<evidence type="ECO:0000256" key="8">
    <source>
        <dbReference type="ARBA" id="ARBA00023152"/>
    </source>
</evidence>
<dbReference type="InterPro" id="IPR011403">
    <property type="entry name" value="PPi-PFK_TM0289"/>
</dbReference>
<proteinExistence type="inferred from homology"/>
<dbReference type="eggNOG" id="COG0205">
    <property type="taxonomic scope" value="Bacteria"/>
</dbReference>
<dbReference type="PRINTS" id="PR00476">
    <property type="entry name" value="PHFRCTKINASE"/>
</dbReference>
<dbReference type="GO" id="GO:0003872">
    <property type="term" value="F:6-phosphofructokinase activity"/>
    <property type="evidence" value="ECO:0007669"/>
    <property type="project" value="UniProtKB-UniRule"/>
</dbReference>
<organism evidence="12 13">
    <name type="scientific">Mitsuokella jalaludinii</name>
    <dbReference type="NCBI Taxonomy" id="187979"/>
    <lineage>
        <taxon>Bacteria</taxon>
        <taxon>Bacillati</taxon>
        <taxon>Bacillota</taxon>
        <taxon>Negativicutes</taxon>
        <taxon>Selenomonadales</taxon>
        <taxon>Selenomonadaceae</taxon>
        <taxon>Mitsuokella</taxon>
    </lineage>
</organism>
<evidence type="ECO:0000256" key="10">
    <source>
        <dbReference type="HAMAP-Rule" id="MF_01979"/>
    </source>
</evidence>
<evidence type="ECO:0000256" key="9">
    <source>
        <dbReference type="ARBA" id="ARBA00048072"/>
    </source>
</evidence>
<comment type="activity regulation">
    <text evidence="10">Non-allosteric.</text>
</comment>
<dbReference type="Gene3D" id="3.40.50.450">
    <property type="match status" value="1"/>
</dbReference>
<dbReference type="PIRSF" id="PIRSF036482">
    <property type="entry name" value="PPi_PFK_TM0289"/>
    <property type="match status" value="1"/>
</dbReference>
<keyword evidence="4 10" id="KW-0808">Transferase</keyword>
<dbReference type="SUPFAM" id="SSF53784">
    <property type="entry name" value="Phosphofructokinase"/>
    <property type="match status" value="1"/>
</dbReference>
<name>A0A173Y2L1_9FIRM</name>
<feature type="active site" description="Proton acceptor" evidence="10">
    <location>
        <position position="139"/>
    </location>
</feature>
<keyword evidence="5 10" id="KW-0479">Metal-binding</keyword>
<dbReference type="Gene3D" id="3.40.50.460">
    <property type="entry name" value="Phosphofructokinase domain"/>
    <property type="match status" value="1"/>
</dbReference>
<dbReference type="Pfam" id="PF00365">
    <property type="entry name" value="PFK"/>
    <property type="match status" value="1"/>
</dbReference>
<feature type="binding site" evidence="10">
    <location>
        <position position="245"/>
    </location>
    <ligand>
        <name>substrate</name>
    </ligand>
</feature>
<comment type="pathway">
    <text evidence="10">Carbohydrate degradation; glycolysis; D-glyceraldehyde 3-phosphate and glycerone phosphate from D-glucose: step 3/4.</text>
</comment>
<evidence type="ECO:0000259" key="11">
    <source>
        <dbReference type="Pfam" id="PF00365"/>
    </source>
</evidence>
<dbReference type="GO" id="GO:0047334">
    <property type="term" value="F:diphosphate-fructose-6-phosphate 1-phosphotransferase activity"/>
    <property type="evidence" value="ECO:0007669"/>
    <property type="project" value="UniProtKB-EC"/>
</dbReference>
<sequence length="433" mass="47615">MIGIKNVIAIVCGGGPAPGINSVISGITNEATRHGWDVLGIYDGFSRLARGEKNYVRLEPKDISHIHMAGGCILKMSRFNPTKKESDLRTVVETLTELGVTHLVTIGGDDTAYSSAAVSEEARKMGRTINVVHVPKTIDNDLPLPEGVPTFGFETARAFATTEIENLMEDARTTNNRWYFTIAMGRTAGHLALGMGRSAGAAITIIPEEFPQKKIPLQQLVDIVTGSIVKRYLTGKNYGVAVIAEGVIEKIAPEDFKKLGEVVTDEHGHIRYSELDFGEILKQAVLAEVKKIGIKISIIDKEIGYELRCTAPIAYDIDYARSLGYSAVRFLMRGDSGALISIQNNEAVPMRFEDIKDPATGKTRVRKVNIKSVQYRIARGSMMRMEKEDLDDPGLANAYRMDPKAFKERYAYLFETGEEPEAAQAGKAEEKKA</sequence>
<evidence type="ECO:0000256" key="1">
    <source>
        <dbReference type="ARBA" id="ARBA00001946"/>
    </source>
</evidence>
<evidence type="ECO:0000256" key="4">
    <source>
        <dbReference type="ARBA" id="ARBA00022679"/>
    </source>
</evidence>
<feature type="binding site" evidence="10">
    <location>
        <begin position="305"/>
        <end position="308"/>
    </location>
    <ligand>
        <name>substrate</name>
    </ligand>
</feature>
<protein>
    <recommendedName>
        <fullName evidence="10">Pyrophosphate--fructose 6-phosphate 1-phosphotransferase</fullName>
        <ecNumber evidence="10">2.7.1.90</ecNumber>
    </recommendedName>
    <alternativeName>
        <fullName evidence="10">6-phosphofructokinase, pyrophosphate dependent</fullName>
    </alternativeName>
    <alternativeName>
        <fullName evidence="10">PPi-dependent phosphofructokinase</fullName>
        <shortName evidence="10">PPi-PFK</shortName>
    </alternativeName>
    <alternativeName>
        <fullName evidence="10">Pyrophosphate-dependent 6-phosphofructose-1-kinase</fullName>
    </alternativeName>
</protein>
<reference evidence="12 13" key="1">
    <citation type="submission" date="2015-09" db="EMBL/GenBank/DDBJ databases">
        <authorList>
            <consortium name="Pathogen Informatics"/>
        </authorList>
    </citation>
    <scope>NUCLEOTIDE SEQUENCE [LARGE SCALE GENOMIC DNA]</scope>
    <source>
        <strain evidence="12 13">2789STDY5608828</strain>
    </source>
</reference>
<feature type="site" description="Important for catalytic activity; stabilizes the transition state when the phosphoryl donor is PPi" evidence="10">
    <location>
        <position position="136"/>
    </location>
</feature>
<keyword evidence="8 10" id="KW-0324">Glycolysis</keyword>
<keyword evidence="3 10" id="KW-0963">Cytoplasm</keyword>
<dbReference type="PANTHER" id="PTHR43650">
    <property type="entry name" value="PYROPHOSPHATE--FRUCTOSE 6-PHOSPHATE 1-PHOSPHOTRANSFERASE"/>
    <property type="match status" value="1"/>
</dbReference>
<comment type="subcellular location">
    <subcellularLocation>
        <location evidence="10">Cytoplasm</location>
    </subcellularLocation>
</comment>
<evidence type="ECO:0000256" key="7">
    <source>
        <dbReference type="ARBA" id="ARBA00022842"/>
    </source>
</evidence>
<dbReference type="UniPathway" id="UPA00109">
    <property type="reaction ID" value="UER00182"/>
</dbReference>
<keyword evidence="6 10" id="KW-0418">Kinase</keyword>
<dbReference type="AlphaFoldDB" id="A0A173Y2L1"/>
<dbReference type="InterPro" id="IPR022953">
    <property type="entry name" value="ATP_PFK"/>
</dbReference>
<feature type="site" description="Important for catalytic activity and substrate specificity; stabilizes the transition state when the phosphoryl donor is PPi; prevents ATP from binding by mimicking the alpha-phosphate group of ATP" evidence="10">
    <location>
        <position position="110"/>
    </location>
</feature>
<evidence type="ECO:0000256" key="6">
    <source>
        <dbReference type="ARBA" id="ARBA00022777"/>
    </source>
</evidence>
<evidence type="ECO:0000256" key="3">
    <source>
        <dbReference type="ARBA" id="ARBA00022490"/>
    </source>
</evidence>
<evidence type="ECO:0000313" key="12">
    <source>
        <dbReference type="EMBL" id="CUN58422.1"/>
    </source>
</evidence>
<dbReference type="GO" id="GO:0046872">
    <property type="term" value="F:metal ion binding"/>
    <property type="evidence" value="ECO:0007669"/>
    <property type="project" value="UniProtKB-KW"/>
</dbReference>
<dbReference type="InterPro" id="IPR054846">
    <property type="entry name" value="PFKA_PPi_Ttgales"/>
</dbReference>
<keyword evidence="7 10" id="KW-0460">Magnesium</keyword>
<evidence type="ECO:0000313" key="13">
    <source>
        <dbReference type="Proteomes" id="UP000095546"/>
    </source>
</evidence>
<dbReference type="GO" id="GO:0006002">
    <property type="term" value="P:fructose 6-phosphate metabolic process"/>
    <property type="evidence" value="ECO:0007669"/>
    <property type="project" value="InterPro"/>
</dbReference>
<dbReference type="InterPro" id="IPR035966">
    <property type="entry name" value="PKF_sf"/>
</dbReference>
<dbReference type="GO" id="GO:0005829">
    <property type="term" value="C:cytosol"/>
    <property type="evidence" value="ECO:0007669"/>
    <property type="project" value="TreeGrafter"/>
</dbReference>
<comment type="subunit">
    <text evidence="10">Homodimer.</text>
</comment>
<dbReference type="GO" id="GO:0009749">
    <property type="term" value="P:response to glucose"/>
    <property type="evidence" value="ECO:0007669"/>
    <property type="project" value="TreeGrafter"/>
</dbReference>
<dbReference type="RefSeq" id="WP_036377375.1">
    <property type="nucleotide sequence ID" value="NZ_CABIWZ010000003.1"/>
</dbReference>
<accession>A0A173Y2L1</accession>
<dbReference type="Proteomes" id="UP000095546">
    <property type="component" value="Unassembled WGS sequence"/>
</dbReference>
<dbReference type="GeneID" id="83710874"/>
<dbReference type="HAMAP" id="MF_01979">
    <property type="entry name" value="Phosphofructokinase_II_Short"/>
    <property type="match status" value="1"/>
</dbReference>
<comment type="catalytic activity">
    <reaction evidence="9 10">
        <text>beta-D-fructose 6-phosphate + diphosphate = beta-D-fructose 1,6-bisphosphate + phosphate + H(+)</text>
        <dbReference type="Rhea" id="RHEA:13613"/>
        <dbReference type="ChEBI" id="CHEBI:15378"/>
        <dbReference type="ChEBI" id="CHEBI:32966"/>
        <dbReference type="ChEBI" id="CHEBI:33019"/>
        <dbReference type="ChEBI" id="CHEBI:43474"/>
        <dbReference type="ChEBI" id="CHEBI:57634"/>
        <dbReference type="EC" id="2.7.1.90"/>
    </reaction>
</comment>
<dbReference type="STRING" id="187979.ERS852385_00830"/>